<feature type="transmembrane region" description="Helical" evidence="8">
    <location>
        <begin position="360"/>
        <end position="380"/>
    </location>
</feature>
<dbReference type="GO" id="GO:0016763">
    <property type="term" value="F:pentosyltransferase activity"/>
    <property type="evidence" value="ECO:0007669"/>
    <property type="project" value="TreeGrafter"/>
</dbReference>
<keyword evidence="11" id="KW-1185">Reference proteome</keyword>
<name>A0A418XLL3_9PSED</name>
<dbReference type="OrthoDB" id="9775035at2"/>
<keyword evidence="6 8" id="KW-1133">Transmembrane helix</keyword>
<dbReference type="GO" id="GO:0010041">
    <property type="term" value="P:response to iron(III) ion"/>
    <property type="evidence" value="ECO:0007669"/>
    <property type="project" value="TreeGrafter"/>
</dbReference>
<organism evidence="10 11">
    <name type="scientific">Pseudomonas cavernicola</name>
    <dbReference type="NCBI Taxonomy" id="2320866"/>
    <lineage>
        <taxon>Bacteria</taxon>
        <taxon>Pseudomonadati</taxon>
        <taxon>Pseudomonadota</taxon>
        <taxon>Gammaproteobacteria</taxon>
        <taxon>Pseudomonadales</taxon>
        <taxon>Pseudomonadaceae</taxon>
        <taxon>Pseudomonas</taxon>
    </lineage>
</organism>
<evidence type="ECO:0000256" key="5">
    <source>
        <dbReference type="ARBA" id="ARBA00022692"/>
    </source>
</evidence>
<evidence type="ECO:0000256" key="7">
    <source>
        <dbReference type="ARBA" id="ARBA00023136"/>
    </source>
</evidence>
<reference evidence="10 11" key="1">
    <citation type="submission" date="2018-09" db="EMBL/GenBank/DDBJ databases">
        <authorList>
            <person name="Zhu H."/>
        </authorList>
    </citation>
    <scope>NUCLEOTIDE SEQUENCE [LARGE SCALE GENOMIC DNA]</scope>
    <source>
        <strain evidence="10 11">K1S02-6</strain>
    </source>
</reference>
<proteinExistence type="predicted"/>
<dbReference type="InterPro" id="IPR003342">
    <property type="entry name" value="ArnT-like_N"/>
</dbReference>
<dbReference type="GO" id="GO:0000030">
    <property type="term" value="F:mannosyltransferase activity"/>
    <property type="evidence" value="ECO:0007669"/>
    <property type="project" value="InterPro"/>
</dbReference>
<accession>A0A418XLL3</accession>
<feature type="domain" description="ArnT-like N-terminal" evidence="9">
    <location>
        <begin position="18"/>
        <end position="241"/>
    </location>
</feature>
<keyword evidence="4 10" id="KW-0808">Transferase</keyword>
<protein>
    <submittedName>
        <fullName evidence="10">Glycosyltransferase family 39 protein</fullName>
    </submittedName>
</protein>
<evidence type="ECO:0000256" key="2">
    <source>
        <dbReference type="ARBA" id="ARBA00022475"/>
    </source>
</evidence>
<keyword evidence="5 8" id="KW-0812">Transmembrane</keyword>
<feature type="transmembrane region" description="Helical" evidence="8">
    <location>
        <begin position="118"/>
        <end position="139"/>
    </location>
</feature>
<keyword evidence="7 8" id="KW-0472">Membrane</keyword>
<keyword evidence="2" id="KW-1003">Cell membrane</keyword>
<dbReference type="Pfam" id="PF02366">
    <property type="entry name" value="PMT"/>
    <property type="match status" value="1"/>
</dbReference>
<evidence type="ECO:0000256" key="8">
    <source>
        <dbReference type="SAM" id="Phobius"/>
    </source>
</evidence>
<dbReference type="GO" id="GO:0006493">
    <property type="term" value="P:protein O-linked glycosylation"/>
    <property type="evidence" value="ECO:0007669"/>
    <property type="project" value="InterPro"/>
</dbReference>
<feature type="transmembrane region" description="Helical" evidence="8">
    <location>
        <begin position="307"/>
        <end position="324"/>
    </location>
</feature>
<evidence type="ECO:0000313" key="11">
    <source>
        <dbReference type="Proteomes" id="UP000284021"/>
    </source>
</evidence>
<dbReference type="AlphaFoldDB" id="A0A418XLL3"/>
<evidence type="ECO:0000256" key="6">
    <source>
        <dbReference type="ARBA" id="ARBA00022989"/>
    </source>
</evidence>
<feature type="transmembrane region" description="Helical" evidence="8">
    <location>
        <begin position="271"/>
        <end position="291"/>
    </location>
</feature>
<dbReference type="PANTHER" id="PTHR33908:SF3">
    <property type="entry name" value="UNDECAPRENYL PHOSPHATE-ALPHA-4-AMINO-4-DEOXY-L-ARABINOSE ARABINOSYL TRANSFERASE"/>
    <property type="match status" value="1"/>
</dbReference>
<dbReference type="RefSeq" id="WP_119953709.1">
    <property type="nucleotide sequence ID" value="NZ_QYUR01000002.1"/>
</dbReference>
<dbReference type="EMBL" id="QYUR01000002">
    <property type="protein sequence ID" value="RJG13335.1"/>
    <property type="molecule type" value="Genomic_DNA"/>
</dbReference>
<dbReference type="GO" id="GO:0009103">
    <property type="term" value="P:lipopolysaccharide biosynthetic process"/>
    <property type="evidence" value="ECO:0007669"/>
    <property type="project" value="UniProtKB-ARBA"/>
</dbReference>
<evidence type="ECO:0000256" key="3">
    <source>
        <dbReference type="ARBA" id="ARBA00022676"/>
    </source>
</evidence>
<dbReference type="Proteomes" id="UP000284021">
    <property type="component" value="Unassembled WGS sequence"/>
</dbReference>
<evidence type="ECO:0000259" key="9">
    <source>
        <dbReference type="Pfam" id="PF02366"/>
    </source>
</evidence>
<keyword evidence="3" id="KW-0328">Glycosyltransferase</keyword>
<gene>
    <name evidence="10" type="ORF">D3879_08755</name>
</gene>
<dbReference type="InterPro" id="IPR050297">
    <property type="entry name" value="LipidA_mod_glycosyltrf_83"/>
</dbReference>
<comment type="caution">
    <text evidence="10">The sequence shown here is derived from an EMBL/GenBank/DDBJ whole genome shotgun (WGS) entry which is preliminary data.</text>
</comment>
<sequence>MQDSRHLTWQRTALLVLLALLVMRVVLMYYIPLTDTTEARYAEIARKMLETGNWVTPLHDYGVPFWAKPPLSTWLSASAMGLFGQNALAARLPSLLVSLATLWLTFDLARRHSGRDAATAATLFLAGGLLFFIAAGSVMTDPAFLFCVTLSQVAFWHAMRQPERLWRYLFFVGLGLGLLAKGPLALVLAGLPIFFWVLLRKQWQDLWHNLPWITGSLLMLVIALPWYLLAEARTPGFLDYFIMGENVHRFLDPGWHGDKYGFAHNTPHGLIWLYALGALFPWSIAMLVWLFRQRHQLSALLPDQEGWLLYLCLWTVMTPLFFSLSGHIIFPYSLPMLPGCALLFAELWSRARSPSERSSLPWIAASTGALFGVLLLLNALSSDQFLRTQKAVIAAWQHAQPTQDSALVYWDSRREFSAEFYSAGRAKTTHDAAQLEQLTDHPSRDYLVLNAADRPQLPAELLARFEQVASIPVRKDHILLLRERNGFRTSQVKP</sequence>
<evidence type="ECO:0000256" key="1">
    <source>
        <dbReference type="ARBA" id="ARBA00004651"/>
    </source>
</evidence>
<feature type="transmembrane region" description="Helical" evidence="8">
    <location>
        <begin position="210"/>
        <end position="229"/>
    </location>
</feature>
<feature type="transmembrane region" description="Helical" evidence="8">
    <location>
        <begin position="12"/>
        <end position="31"/>
    </location>
</feature>
<dbReference type="PANTHER" id="PTHR33908">
    <property type="entry name" value="MANNOSYLTRANSFERASE YKCB-RELATED"/>
    <property type="match status" value="1"/>
</dbReference>
<evidence type="ECO:0000313" key="10">
    <source>
        <dbReference type="EMBL" id="RJG13335.1"/>
    </source>
</evidence>
<evidence type="ECO:0000256" key="4">
    <source>
        <dbReference type="ARBA" id="ARBA00022679"/>
    </source>
</evidence>
<feature type="transmembrane region" description="Helical" evidence="8">
    <location>
        <begin position="165"/>
        <end position="198"/>
    </location>
</feature>
<feature type="transmembrane region" description="Helical" evidence="8">
    <location>
        <begin position="88"/>
        <end position="106"/>
    </location>
</feature>
<comment type="subcellular location">
    <subcellularLocation>
        <location evidence="1">Cell membrane</location>
        <topology evidence="1">Multi-pass membrane protein</topology>
    </subcellularLocation>
</comment>
<dbReference type="GO" id="GO:0005886">
    <property type="term" value="C:plasma membrane"/>
    <property type="evidence" value="ECO:0007669"/>
    <property type="project" value="UniProtKB-SubCell"/>
</dbReference>